<evidence type="ECO:0000313" key="2">
    <source>
        <dbReference type="EMBL" id="GAG34236.1"/>
    </source>
</evidence>
<keyword evidence="1" id="KW-0812">Transmembrane</keyword>
<sequence>TRRIKNNNKKERDLMVFEGLLSKGSFRALFISLVVFVFMAGLVYGVCDSNVDNWGDSIPGTGNPSVGCANGYACCGYDVMGDFFCNEPAAIFSEPYDLTCIPCDDLDRGEEVCEIGFEGCCGGPVDDDNVHWNGWCASQNTRTTRWVTGVADGRGYCCGDDYNHDFLTGEGDKVFRADEYVHARGGEWRNCVDGFDNDCNGLIDYEEADCNLFPCILITRITTPSGQVPGFGSGGRFKGRIQA</sequence>
<evidence type="ECO:0000256" key="1">
    <source>
        <dbReference type="SAM" id="Phobius"/>
    </source>
</evidence>
<dbReference type="EMBL" id="BARS01048224">
    <property type="protein sequence ID" value="GAG34236.1"/>
    <property type="molecule type" value="Genomic_DNA"/>
</dbReference>
<dbReference type="AlphaFoldDB" id="X0YBM0"/>
<feature type="transmembrane region" description="Helical" evidence="1">
    <location>
        <begin position="28"/>
        <end position="46"/>
    </location>
</feature>
<proteinExistence type="predicted"/>
<accession>X0YBM0</accession>
<comment type="caution">
    <text evidence="2">The sequence shown here is derived from an EMBL/GenBank/DDBJ whole genome shotgun (WGS) entry which is preliminary data.</text>
</comment>
<organism evidence="2">
    <name type="scientific">marine sediment metagenome</name>
    <dbReference type="NCBI Taxonomy" id="412755"/>
    <lineage>
        <taxon>unclassified sequences</taxon>
        <taxon>metagenomes</taxon>
        <taxon>ecological metagenomes</taxon>
    </lineage>
</organism>
<feature type="non-terminal residue" evidence="2">
    <location>
        <position position="243"/>
    </location>
</feature>
<gene>
    <name evidence="2" type="ORF">S01H1_72322</name>
</gene>
<name>X0YBM0_9ZZZZ</name>
<protein>
    <submittedName>
        <fullName evidence="2">Uncharacterized protein</fullName>
    </submittedName>
</protein>
<reference evidence="2" key="1">
    <citation type="journal article" date="2014" name="Front. Microbiol.">
        <title>High frequency of phylogenetically diverse reductive dehalogenase-homologous genes in deep subseafloor sedimentary metagenomes.</title>
        <authorList>
            <person name="Kawai M."/>
            <person name="Futagami T."/>
            <person name="Toyoda A."/>
            <person name="Takaki Y."/>
            <person name="Nishi S."/>
            <person name="Hori S."/>
            <person name="Arai W."/>
            <person name="Tsubouchi T."/>
            <person name="Morono Y."/>
            <person name="Uchiyama I."/>
            <person name="Ito T."/>
            <person name="Fujiyama A."/>
            <person name="Inagaki F."/>
            <person name="Takami H."/>
        </authorList>
    </citation>
    <scope>NUCLEOTIDE SEQUENCE</scope>
    <source>
        <strain evidence="2">Expedition CK06-06</strain>
    </source>
</reference>
<keyword evidence="1" id="KW-1133">Transmembrane helix</keyword>
<feature type="non-terminal residue" evidence="2">
    <location>
        <position position="1"/>
    </location>
</feature>
<keyword evidence="1" id="KW-0472">Membrane</keyword>